<gene>
    <name evidence="2" type="ORF">IQ251_18660</name>
</gene>
<dbReference type="Proteomes" id="UP000598360">
    <property type="component" value="Unassembled WGS sequence"/>
</dbReference>
<evidence type="ECO:0000313" key="3">
    <source>
        <dbReference type="Proteomes" id="UP000598360"/>
    </source>
</evidence>
<dbReference type="GO" id="GO:0004497">
    <property type="term" value="F:monooxygenase activity"/>
    <property type="evidence" value="ECO:0007669"/>
    <property type="project" value="InterPro"/>
</dbReference>
<dbReference type="PANTHER" id="PTHR46696">
    <property type="entry name" value="P450, PUTATIVE (EUROFUNG)-RELATED"/>
    <property type="match status" value="1"/>
</dbReference>
<accession>A0A929FZ36</accession>
<comment type="similarity">
    <text evidence="1">Belongs to the cytochrome P450 family.</text>
</comment>
<organism evidence="2 3">
    <name type="scientific">Saccharopolyspora montiporae</name>
    <dbReference type="NCBI Taxonomy" id="2781240"/>
    <lineage>
        <taxon>Bacteria</taxon>
        <taxon>Bacillati</taxon>
        <taxon>Actinomycetota</taxon>
        <taxon>Actinomycetes</taxon>
        <taxon>Pseudonocardiales</taxon>
        <taxon>Pseudonocardiaceae</taxon>
        <taxon>Saccharopolyspora</taxon>
    </lineage>
</organism>
<dbReference type="GO" id="GO:0016705">
    <property type="term" value="F:oxidoreductase activity, acting on paired donors, with incorporation or reduction of molecular oxygen"/>
    <property type="evidence" value="ECO:0007669"/>
    <property type="project" value="InterPro"/>
</dbReference>
<dbReference type="GO" id="GO:0020037">
    <property type="term" value="F:heme binding"/>
    <property type="evidence" value="ECO:0007669"/>
    <property type="project" value="InterPro"/>
</dbReference>
<dbReference type="PRINTS" id="PR00359">
    <property type="entry name" value="BP450"/>
</dbReference>
<dbReference type="EMBL" id="JADEYC010000043">
    <property type="protein sequence ID" value="MBE9376476.1"/>
    <property type="molecule type" value="Genomic_DNA"/>
</dbReference>
<dbReference type="Gene3D" id="1.10.630.10">
    <property type="entry name" value="Cytochrome P450"/>
    <property type="match status" value="1"/>
</dbReference>
<comment type="caution">
    <text evidence="2">The sequence shown here is derived from an EMBL/GenBank/DDBJ whole genome shotgun (WGS) entry which is preliminary data.</text>
</comment>
<reference evidence="2" key="1">
    <citation type="submission" date="2020-10" db="EMBL/GenBank/DDBJ databases">
        <title>Diversity and distribution of actinomycetes associated with coral in the coast of Hainan.</title>
        <authorList>
            <person name="Li F."/>
        </authorList>
    </citation>
    <scope>NUCLEOTIDE SEQUENCE</scope>
    <source>
        <strain evidence="2">HNM0983</strain>
    </source>
</reference>
<evidence type="ECO:0000313" key="2">
    <source>
        <dbReference type="EMBL" id="MBE9376476.1"/>
    </source>
</evidence>
<name>A0A929FZ36_9PSEU</name>
<proteinExistence type="inferred from homology"/>
<dbReference type="PANTHER" id="PTHR46696:SF1">
    <property type="entry name" value="CYTOCHROME P450 YJIB-RELATED"/>
    <property type="match status" value="1"/>
</dbReference>
<sequence length="396" mass="43759">MPLHGTRFQQNPGEMYRKLRTTHGPVAPVELEGGLPAWFVLGYSEVCQVESNPGLFARDTRRWNAWDRVPDDWPLMPFVGYTPSLMFTEGAEHRRRTGAVGDALAAVDPFELRSACEQVADGLIDEFTGSGQSDLMAQFAHPMPLRVMARLYGMADDEAGPLMQDLTDTVASDDGVAAYQRIYDRMRALVETKKQRRGPDVPSRMLDHAAGLSDEELLQDLLVVLTAAQQPVAYWIGNAIRLMLTDIRFAVTFTGGRRSVGQALTEVLWEDTPTQNFIGRFATRDTNLGGQRIRTGDMLVLGFAAANTDPHVRPDFYSDSIGNDAHLSFGHGEHGCPYPGPQTGEVIARTAIEVLLERLPDLALSVRADDLVWLPSVWMRGLAELPVQFSPGVPVR</sequence>
<evidence type="ECO:0000256" key="1">
    <source>
        <dbReference type="ARBA" id="ARBA00010617"/>
    </source>
</evidence>
<keyword evidence="3" id="KW-1185">Reference proteome</keyword>
<dbReference type="SUPFAM" id="SSF48264">
    <property type="entry name" value="Cytochrome P450"/>
    <property type="match status" value="1"/>
</dbReference>
<dbReference type="CDD" id="cd20623">
    <property type="entry name" value="CYP_unk"/>
    <property type="match status" value="1"/>
</dbReference>
<dbReference type="InterPro" id="IPR002397">
    <property type="entry name" value="Cyt_P450_B"/>
</dbReference>
<dbReference type="InterPro" id="IPR036396">
    <property type="entry name" value="Cyt_P450_sf"/>
</dbReference>
<dbReference type="AlphaFoldDB" id="A0A929FZ36"/>
<dbReference type="GO" id="GO:0005506">
    <property type="term" value="F:iron ion binding"/>
    <property type="evidence" value="ECO:0007669"/>
    <property type="project" value="InterPro"/>
</dbReference>
<protein>
    <submittedName>
        <fullName evidence="2">Cytochrome P450</fullName>
    </submittedName>
</protein>